<dbReference type="Gene3D" id="3.30.450.40">
    <property type="match status" value="1"/>
</dbReference>
<protein>
    <recommendedName>
        <fullName evidence="2">histidine kinase</fullName>
        <ecNumber evidence="2">2.7.13.3</ecNumber>
    </recommendedName>
</protein>
<dbReference type="InterPro" id="IPR036097">
    <property type="entry name" value="HisK_dim/P_sf"/>
</dbReference>
<evidence type="ECO:0000259" key="5">
    <source>
        <dbReference type="PROSITE" id="PS51833"/>
    </source>
</evidence>
<dbReference type="InterPro" id="IPR029016">
    <property type="entry name" value="GAF-like_dom_sf"/>
</dbReference>
<comment type="caution">
    <text evidence="6">The sequence shown here is derived from an EMBL/GenBank/DDBJ whole genome shotgun (WGS) entry which is preliminary data.</text>
</comment>
<organism evidence="6 7">
    <name type="scientific">Solemya pervernicosa gill symbiont</name>
    <dbReference type="NCBI Taxonomy" id="642797"/>
    <lineage>
        <taxon>Bacteria</taxon>
        <taxon>Pseudomonadati</taxon>
        <taxon>Pseudomonadota</taxon>
        <taxon>Gammaproteobacteria</taxon>
        <taxon>sulfur-oxidizing symbionts</taxon>
    </lineage>
</organism>
<dbReference type="OrthoDB" id="9770715at2"/>
<dbReference type="InterPro" id="IPR006675">
    <property type="entry name" value="HDIG_dom"/>
</dbReference>
<name>A0A1T2L6T4_9GAMM</name>
<evidence type="ECO:0000256" key="1">
    <source>
        <dbReference type="ARBA" id="ARBA00000085"/>
    </source>
</evidence>
<evidence type="ECO:0000313" key="7">
    <source>
        <dbReference type="Proteomes" id="UP000191110"/>
    </source>
</evidence>
<dbReference type="AlphaFoldDB" id="A0A1T2L6T4"/>
<keyword evidence="3" id="KW-0597">Phosphoprotein</keyword>
<dbReference type="Pfam" id="PF13492">
    <property type="entry name" value="GAF_3"/>
    <property type="match status" value="1"/>
</dbReference>
<feature type="domain" description="HDOD" evidence="5">
    <location>
        <begin position="17"/>
        <end position="212"/>
    </location>
</feature>
<dbReference type="PANTHER" id="PTHR33525:SF3">
    <property type="entry name" value="RIBONUCLEASE Y"/>
    <property type="match status" value="1"/>
</dbReference>
<proteinExistence type="predicted"/>
<dbReference type="SUPFAM" id="SSF55781">
    <property type="entry name" value="GAF domain-like"/>
    <property type="match status" value="1"/>
</dbReference>
<dbReference type="NCBIfam" id="TIGR00277">
    <property type="entry name" value="HDIG"/>
    <property type="match status" value="1"/>
</dbReference>
<dbReference type="PROSITE" id="PS51833">
    <property type="entry name" value="HDOD"/>
    <property type="match status" value="1"/>
</dbReference>
<dbReference type="RefSeq" id="WP_078483266.1">
    <property type="nucleotide sequence ID" value="NZ_MPRL01000018.1"/>
</dbReference>
<dbReference type="CDD" id="cd00077">
    <property type="entry name" value="HDc"/>
    <property type="match status" value="1"/>
</dbReference>
<dbReference type="InterPro" id="IPR003607">
    <property type="entry name" value="HD/PDEase_dom"/>
</dbReference>
<dbReference type="Pfam" id="PF08668">
    <property type="entry name" value="HDOD"/>
    <property type="match status" value="1"/>
</dbReference>
<dbReference type="Pfam" id="PF02518">
    <property type="entry name" value="HATPase_c"/>
    <property type="match status" value="1"/>
</dbReference>
<evidence type="ECO:0000313" key="6">
    <source>
        <dbReference type="EMBL" id="OOZ40754.1"/>
    </source>
</evidence>
<dbReference type="InterPro" id="IPR036890">
    <property type="entry name" value="HATPase_C_sf"/>
</dbReference>
<dbReference type="SUPFAM" id="SSF109604">
    <property type="entry name" value="HD-domain/PDEase-like"/>
    <property type="match status" value="1"/>
</dbReference>
<dbReference type="InterPro" id="IPR052340">
    <property type="entry name" value="RNase_Y/CdgJ"/>
</dbReference>
<comment type="catalytic activity">
    <reaction evidence="1">
        <text>ATP + protein L-histidine = ADP + protein N-phospho-L-histidine.</text>
        <dbReference type="EC" id="2.7.13.3"/>
    </reaction>
</comment>
<keyword evidence="7" id="KW-1185">Reference proteome</keyword>
<dbReference type="SMART" id="SM00471">
    <property type="entry name" value="HDc"/>
    <property type="match status" value="1"/>
</dbReference>
<accession>A0A1T2L6T4</accession>
<dbReference type="Gene3D" id="1.10.287.130">
    <property type="match status" value="1"/>
</dbReference>
<evidence type="ECO:0000259" key="4">
    <source>
        <dbReference type="PROSITE" id="PS50109"/>
    </source>
</evidence>
<dbReference type="PANTHER" id="PTHR33525">
    <property type="match status" value="1"/>
</dbReference>
<dbReference type="InterPro" id="IPR003661">
    <property type="entry name" value="HisK_dim/P_dom"/>
</dbReference>
<gene>
    <name evidence="6" type="ORF">BOW53_06450</name>
</gene>
<dbReference type="SUPFAM" id="SSF55874">
    <property type="entry name" value="ATPase domain of HSP90 chaperone/DNA topoisomerase II/histidine kinase"/>
    <property type="match status" value="1"/>
</dbReference>
<dbReference type="EMBL" id="MPRL01000018">
    <property type="protein sequence ID" value="OOZ40754.1"/>
    <property type="molecule type" value="Genomic_DNA"/>
</dbReference>
<dbReference type="GO" id="GO:0000155">
    <property type="term" value="F:phosphorelay sensor kinase activity"/>
    <property type="evidence" value="ECO:0007669"/>
    <property type="project" value="InterPro"/>
</dbReference>
<dbReference type="InterPro" id="IPR005467">
    <property type="entry name" value="His_kinase_dom"/>
</dbReference>
<dbReference type="SMART" id="SM00387">
    <property type="entry name" value="HATPase_c"/>
    <property type="match status" value="1"/>
</dbReference>
<dbReference type="Gene3D" id="3.30.565.10">
    <property type="entry name" value="Histidine kinase-like ATPase, C-terminal domain"/>
    <property type="match status" value="1"/>
</dbReference>
<dbReference type="PROSITE" id="PS50109">
    <property type="entry name" value="HIS_KIN"/>
    <property type="match status" value="1"/>
</dbReference>
<evidence type="ECO:0000256" key="2">
    <source>
        <dbReference type="ARBA" id="ARBA00012438"/>
    </source>
</evidence>
<dbReference type="InterPro" id="IPR004358">
    <property type="entry name" value="Sig_transdc_His_kin-like_C"/>
</dbReference>
<dbReference type="PRINTS" id="PR00344">
    <property type="entry name" value="BCTRLSENSOR"/>
</dbReference>
<dbReference type="InterPro" id="IPR003594">
    <property type="entry name" value="HATPase_dom"/>
</dbReference>
<dbReference type="SUPFAM" id="SSF47384">
    <property type="entry name" value="Homodimeric domain of signal transducing histidine kinase"/>
    <property type="match status" value="1"/>
</dbReference>
<reference evidence="6 7" key="1">
    <citation type="submission" date="2016-11" db="EMBL/GenBank/DDBJ databases">
        <title>Mixed transmission modes and dynamic genome evolution in an obligate animal-bacterial symbiosis.</title>
        <authorList>
            <person name="Russell S.L."/>
            <person name="Corbett-Detig R.B."/>
            <person name="Cavanaugh C.M."/>
        </authorList>
    </citation>
    <scope>NUCLEOTIDE SEQUENCE [LARGE SCALE GENOMIC DNA]</scope>
    <source>
        <strain evidence="6">Sveles-Q1</strain>
    </source>
</reference>
<sequence length="698" mass="76540">MTTNPNKALEEIQVSRLPSPPVVLQKLIEAFAGDEASFDELASLIERDAALCAKVVAVANSPFYYRSGNFNSLKRALITLGMKTVKSISVTASVYQYFYGIKAIPPHQLNRLWQHALTTAVVARSLAKVSGYAEPDEAYMAGLFHDLGKMVLALSHSAEYREIADQAQGGRDLIVLEQQRLDISHDQVGAHVLESWGLPTFIVDAVRYHHEPVSTLQDAHHLVKITWLANIAAQHNYQSGSEETAGAANLFGFTVDMFDELRSSALIEVNNTLTALGIELSPEATDDGAAAVQSPLAEQVMGEALRNTVNEQFRDGADEGEVVDAILRSINIVFDADRALLFDFDHNTRRLRGRSSRNGVQRIEELELPVEAGRSQLIQALLTRSVIESGADTDANVLDRQIVRMLGRPAALFVPLIATDETIGVLVIGVTPVQAERLNRSQSLLIDFARDFSAHWHALRQRRRSKETFEEEHAARYNLHARKVVHEANNPLAIMRNYLALLGTKLDPVADAQEELKIIREEIDRVAGIIATLPDVSGAQEQESGAVEVNTVVKNLLRLIENGMLTNRSIELVTELDEAIPPLLTSINALKQILLNLSKNAIEAMGSTGRLMITSRDYVYFDDKAFVELKVIDSGSGLPPHVLANLFQPVDSTKGGGHAGLGLSIVKNLVDELGGKISCRSGQGGTEFQILLPRELEC</sequence>
<dbReference type="InterPro" id="IPR013976">
    <property type="entry name" value="HDOD"/>
</dbReference>
<dbReference type="EC" id="2.7.13.3" evidence="2"/>
<feature type="domain" description="Histidine kinase" evidence="4">
    <location>
        <begin position="483"/>
        <end position="696"/>
    </location>
</feature>
<dbReference type="Gene3D" id="1.10.3210.10">
    <property type="entry name" value="Hypothetical protein af1432"/>
    <property type="match status" value="1"/>
</dbReference>
<dbReference type="InterPro" id="IPR003018">
    <property type="entry name" value="GAF"/>
</dbReference>
<dbReference type="Proteomes" id="UP000191110">
    <property type="component" value="Unassembled WGS sequence"/>
</dbReference>
<evidence type="ECO:0000256" key="3">
    <source>
        <dbReference type="ARBA" id="ARBA00022553"/>
    </source>
</evidence>
<dbReference type="CDD" id="cd00082">
    <property type="entry name" value="HisKA"/>
    <property type="match status" value="1"/>
</dbReference>